<accession>A0ABY7R5R0</accession>
<reference evidence="2 3" key="1">
    <citation type="journal article" date="2020" name="Front. Microbiol.">
        <title>Toward Biorecycling: Isolation of a Soil Bacterium That Grows on a Polyurethane Oligomer and Monomer.</title>
        <authorList>
            <person name="Espinosa M.J.C."/>
            <person name="Blanco A.C."/>
            <person name="Schmidgall T."/>
            <person name="Atanasoff-Kardjalieff A.K."/>
            <person name="Kappelmeyer U."/>
            <person name="Tischler D."/>
            <person name="Pieper D.H."/>
            <person name="Heipieper H.J."/>
            <person name="Eberlein C."/>
        </authorList>
    </citation>
    <scope>NUCLEOTIDE SEQUENCE [LARGE SCALE GENOMIC DNA]</scope>
    <source>
        <strain evidence="2 3">TDA1</strain>
    </source>
</reference>
<dbReference type="Pfam" id="PF14424">
    <property type="entry name" value="Toxin-deaminase"/>
    <property type="match status" value="1"/>
</dbReference>
<evidence type="ECO:0000313" key="2">
    <source>
        <dbReference type="EMBL" id="WCH98901.1"/>
    </source>
</evidence>
<name>A0ABY7R5R0_9PSED</name>
<feature type="region of interest" description="Disordered" evidence="1">
    <location>
        <begin position="791"/>
        <end position="843"/>
    </location>
</feature>
<protein>
    <submittedName>
        <fullName evidence="2">Deaminase domain-containing protein</fullName>
    </submittedName>
</protein>
<dbReference type="EMBL" id="CP116669">
    <property type="protein sequence ID" value="WCH98901.1"/>
    <property type="molecule type" value="Genomic_DNA"/>
</dbReference>
<keyword evidence="3" id="KW-1185">Reference proteome</keyword>
<dbReference type="Proteomes" id="UP001214301">
    <property type="component" value="Chromosome"/>
</dbReference>
<sequence>MHSPSPAPDEYRRRIEAITAQDILLANDTSGPLDLKTSLSLHFDRAFDFDDLFPRQLQDHELRKALNQAFASQAAASHLNAFFKRPPATPLATGECAYFFRTLVARALPDDLTGPSGAAAYQSCSLAQTLWARHLCHKRRDAFLMATLLLHNDLPDEAPPPLAPVTTVELAHALDLNALSHHLLATPAGTNPAEHLFATLEADVYYQGLRYRPPTLREREAGHEPNQYGKVTLPGAALNAPVAHVLDALLHAQAFSQWAARLAQALQLPEAINSRDLAEQAMTDWLYPPHARRAGYVLDFELFNPQNQRLPYADIRLDLTNSVQASLGCRPAVAELAAELLLRHFAPELLLDDTPTAIPYRPDLNWAILRQGVMLLRDLQRPLSHEQAEQILSQPVEDSAGSSEALRDTLAQWGPLQGHIAYMPPWSAQQWRTVYDHYLIAWDVAQLQQRPDRIAEACRLLEAANIDPAGHNADGQLHLEAYLDLQTRYSAKGLPDVTQWFEEAFDRWLASARILHEGLMQRLLRHLPEDYLQALREGPWTCYAATWPRYRQPDPVPPYGDSPEEHWQQEVGTLGMLVLLQGEHDHTLLELFPQRLTWHERAIPPAAAHRLSDIVTLPYQAYNEAPPTWDVATFHSSLSTIIQAPAQHRLEALTNAYVQYVGLGNSAALHAVSKGATRHEAFLAEKRQTSNWGYLWKLIKHTVPGAACIDAQNGQDAVSCILDLAAGAGSATRAIRRAANPLARLSAANSQAAQAMRLGLVKSARRWSELSELPPAVYARTVGPRRWHSQPELPTHATWPDNFRLDQPPPPGLTPGQFMRDRLTPPDAPLAWQGHPRPLSIARSDGHVDTLINGAIYRHHPGELSNTLRRIDNQKLSSAPAPTLQNAPYRNEGDRHIALSFSPAANEAHTPLFGQQVSHAFQHVRIEPAPIRMHGGDSRFDAWTQAMVHEGKVVNYTGQSSKPLAPIKALEARVRLGIITPPVYHRRITADPLAEFWFGLPETFSAAQVQLIARVCPPVRLGGLARTVPDRRTLRAAIIAWQSRDWIIVEADVGVFYAAQWVISPWQARQLNALAAGTLRPGDLPTPPSSTRQTLSRVRDDKMIERYLQVSETYRIVATRPNLQRDIDNLTALLRDWLEHSRASHPPAPSVFKEVLDAAEARMLPEYAKSILTAPTAQDALTGVAKLNLAGLNREIIPAWRPLRQAALTEQDHVALVLNTLLPATGTDAPFMPMSVAELLSEAGALQLRRHLPGANLAFATATLEDGSRRVYFSLSGGWKNRKVGIPTPPAEPHTRVTYIDARARMEGKPPSPRFTELPTLRRPDHLNIVEHHRHLDSERLIATVLNDDLLATHASVRSIDVFTLFSTCRSCGGYVLPRLRLDYGKASFSVSWLVDYKE</sequence>
<dbReference type="RefSeq" id="WP_162525102.1">
    <property type="nucleotide sequence ID" value="NZ_CP116669.1"/>
</dbReference>
<proteinExistence type="predicted"/>
<dbReference type="InterPro" id="IPR032721">
    <property type="entry name" value="Toxin-deaminase"/>
</dbReference>
<evidence type="ECO:0000313" key="3">
    <source>
        <dbReference type="Proteomes" id="UP001214301"/>
    </source>
</evidence>
<evidence type="ECO:0000256" key="1">
    <source>
        <dbReference type="SAM" id="MobiDB-lite"/>
    </source>
</evidence>
<organism evidence="2 3">
    <name type="scientific">Pseudomonas capeferrum</name>
    <dbReference type="NCBI Taxonomy" id="1495066"/>
    <lineage>
        <taxon>Bacteria</taxon>
        <taxon>Pseudomonadati</taxon>
        <taxon>Pseudomonadota</taxon>
        <taxon>Gammaproteobacteria</taxon>
        <taxon>Pseudomonadales</taxon>
        <taxon>Pseudomonadaceae</taxon>
        <taxon>Pseudomonas</taxon>
    </lineage>
</organism>
<gene>
    <name evidence="2" type="ORF">PMC74_19285</name>
</gene>